<proteinExistence type="predicted"/>
<accession>A0A5A7N1G8</accession>
<protein>
    <recommendedName>
        <fullName evidence="4">Peptidase S24/S26A/S26B/S26C domain-containing protein</fullName>
    </recommendedName>
</protein>
<gene>
    <name evidence="5" type="ORF">JCM17845_15290</name>
</gene>
<dbReference type="GO" id="GO:0003677">
    <property type="term" value="F:DNA binding"/>
    <property type="evidence" value="ECO:0007669"/>
    <property type="project" value="UniProtKB-KW"/>
</dbReference>
<keyword evidence="6" id="KW-1185">Reference proteome</keyword>
<dbReference type="InterPro" id="IPR039418">
    <property type="entry name" value="LexA-like"/>
</dbReference>
<organism evidence="5 6">
    <name type="scientific">Iodidimonas gelatinilytica</name>
    <dbReference type="NCBI Taxonomy" id="1236966"/>
    <lineage>
        <taxon>Bacteria</taxon>
        <taxon>Pseudomonadati</taxon>
        <taxon>Pseudomonadota</taxon>
        <taxon>Alphaproteobacteria</taxon>
        <taxon>Iodidimonadales</taxon>
        <taxon>Iodidimonadaceae</taxon>
        <taxon>Iodidimonas</taxon>
    </lineage>
</organism>
<evidence type="ECO:0000256" key="3">
    <source>
        <dbReference type="ARBA" id="ARBA00023163"/>
    </source>
</evidence>
<dbReference type="InterPro" id="IPR010982">
    <property type="entry name" value="Lambda_DNA-bd_dom_sf"/>
</dbReference>
<dbReference type="InterPro" id="IPR036286">
    <property type="entry name" value="LexA/Signal_pep-like_sf"/>
</dbReference>
<dbReference type="Gene3D" id="2.10.109.10">
    <property type="entry name" value="Umud Fragment, subunit A"/>
    <property type="match status" value="1"/>
</dbReference>
<evidence type="ECO:0000256" key="2">
    <source>
        <dbReference type="ARBA" id="ARBA00023125"/>
    </source>
</evidence>
<name>A0A5A7N1G8_9PROT</name>
<dbReference type="PANTHER" id="PTHR40661:SF1">
    <property type="entry name" value="HTH CRO_C1-TYPE DOMAIN-CONTAINING PROTEIN"/>
    <property type="match status" value="1"/>
</dbReference>
<keyword evidence="3" id="KW-0804">Transcription</keyword>
<dbReference type="CDD" id="cd06529">
    <property type="entry name" value="S24_LexA-like"/>
    <property type="match status" value="1"/>
</dbReference>
<dbReference type="Proteomes" id="UP000325187">
    <property type="component" value="Unassembled WGS sequence"/>
</dbReference>
<reference evidence="5 6" key="1">
    <citation type="submission" date="2019-09" db="EMBL/GenBank/DDBJ databases">
        <title>NBRP : Genome information of microbial organism related human and environment.</title>
        <authorList>
            <person name="Hattori M."/>
            <person name="Oshima K."/>
            <person name="Inaba H."/>
            <person name="Suda W."/>
            <person name="Sakamoto M."/>
            <person name="Iino T."/>
            <person name="Kitahara M."/>
            <person name="Oshida Y."/>
            <person name="Iida T."/>
            <person name="Kudo T."/>
            <person name="Itoh T."/>
            <person name="Ohkuma M."/>
        </authorList>
    </citation>
    <scope>NUCLEOTIDE SEQUENCE [LARGE SCALE GENOMIC DNA]</scope>
    <source>
        <strain evidence="5 6">Mie-1</strain>
    </source>
</reference>
<evidence type="ECO:0000256" key="1">
    <source>
        <dbReference type="ARBA" id="ARBA00023015"/>
    </source>
</evidence>
<dbReference type="SUPFAM" id="SSF51306">
    <property type="entry name" value="LexA/Signal peptidase"/>
    <property type="match status" value="1"/>
</dbReference>
<dbReference type="AlphaFoldDB" id="A0A5A7N1G8"/>
<dbReference type="InterPro" id="IPR015927">
    <property type="entry name" value="Peptidase_S24_S26A/B/C"/>
</dbReference>
<dbReference type="Gene3D" id="1.10.260.40">
    <property type="entry name" value="lambda repressor-like DNA-binding domains"/>
    <property type="match status" value="1"/>
</dbReference>
<dbReference type="SUPFAM" id="SSF47413">
    <property type="entry name" value="lambda repressor-like DNA-binding domains"/>
    <property type="match status" value="1"/>
</dbReference>
<comment type="caution">
    <text evidence="5">The sequence shown here is derived from an EMBL/GenBank/DDBJ whole genome shotgun (WGS) entry which is preliminary data.</text>
</comment>
<feature type="domain" description="Peptidase S24/S26A/S26B/S26C" evidence="4">
    <location>
        <begin position="72"/>
        <end position="184"/>
    </location>
</feature>
<evidence type="ECO:0000259" key="4">
    <source>
        <dbReference type="Pfam" id="PF00717"/>
    </source>
</evidence>
<keyword evidence="2" id="KW-0238">DNA-binding</keyword>
<evidence type="ECO:0000313" key="5">
    <source>
        <dbReference type="EMBL" id="GER00906.1"/>
    </source>
</evidence>
<evidence type="ECO:0000313" key="6">
    <source>
        <dbReference type="Proteomes" id="UP000325187"/>
    </source>
</evidence>
<keyword evidence="1" id="KW-0805">Transcription regulation</keyword>
<dbReference type="EMBL" id="BKCM01000007">
    <property type="protein sequence ID" value="GER00906.1"/>
    <property type="molecule type" value="Genomic_DNA"/>
</dbReference>
<sequence length="190" mass="21079">MDIIKQIRAAKRDQNLTDQQIGDMVGLPRYTITKILNGRRRVLAEEADEFVKKLGLISQGQASDPSPIRRIPIAGAIAAGNWREALEDPQGHMYCDVGGPNTFGLRVAGDSMDMVVEDGGYIAVDPDDTDLITGRIYAVMNGSSETTFKKYREDPARLEPLSSNPRHKPIRIGSEDFRIIGRVIWRASLL</sequence>
<dbReference type="PANTHER" id="PTHR40661">
    <property type="match status" value="1"/>
</dbReference>
<dbReference type="InterPro" id="IPR001387">
    <property type="entry name" value="Cro/C1-type_HTH"/>
</dbReference>
<dbReference type="RefSeq" id="WP_052371031.1">
    <property type="nucleotide sequence ID" value="NZ_BKCM01000007.1"/>
</dbReference>
<dbReference type="Pfam" id="PF00717">
    <property type="entry name" value="Peptidase_S24"/>
    <property type="match status" value="1"/>
</dbReference>
<dbReference type="CDD" id="cd00093">
    <property type="entry name" value="HTH_XRE"/>
    <property type="match status" value="1"/>
</dbReference>